<keyword evidence="1" id="KW-0472">Membrane</keyword>
<comment type="caution">
    <text evidence="2">The sequence shown here is derived from an EMBL/GenBank/DDBJ whole genome shotgun (WGS) entry which is preliminary data.</text>
</comment>
<name>A0ABY2R6X0_9FLAO</name>
<sequence>MQIYLSGSMFLPFLRVYLTEEFNVWVIPFLSAITSIRAEDKNIGAYMGLFGGIFSAALFLSPLLGSFIAENYGFRMLWLTISLLIVISLCGIWYTYTQKLFGGKNSEAETLKKKSKEEQE</sequence>
<dbReference type="EMBL" id="SDLV01000019">
    <property type="protein sequence ID" value="THV59880.1"/>
    <property type="molecule type" value="Genomic_DNA"/>
</dbReference>
<dbReference type="Gene3D" id="1.20.1250.20">
    <property type="entry name" value="MFS general substrate transporter like domains"/>
    <property type="match status" value="1"/>
</dbReference>
<evidence type="ECO:0000313" key="2">
    <source>
        <dbReference type="EMBL" id="THV59880.1"/>
    </source>
</evidence>
<accession>A0ABY2R6X0</accession>
<feature type="transmembrane region" description="Helical" evidence="1">
    <location>
        <begin position="43"/>
        <end position="64"/>
    </location>
</feature>
<organism evidence="2 3">
    <name type="scientific">Chryseobacterium candidae</name>
    <dbReference type="NCBI Taxonomy" id="1978493"/>
    <lineage>
        <taxon>Bacteria</taxon>
        <taxon>Pseudomonadati</taxon>
        <taxon>Bacteroidota</taxon>
        <taxon>Flavobacteriia</taxon>
        <taxon>Flavobacteriales</taxon>
        <taxon>Weeksellaceae</taxon>
        <taxon>Chryseobacterium group</taxon>
        <taxon>Chryseobacterium</taxon>
    </lineage>
</organism>
<gene>
    <name evidence="2" type="ORF">EK417_10545</name>
</gene>
<reference evidence="2 3" key="1">
    <citation type="submission" date="2019-01" db="EMBL/GenBank/DDBJ databases">
        <authorList>
            <person name="B I."/>
            <person name="Ch S."/>
            <person name="Ch V.R."/>
        </authorList>
    </citation>
    <scope>NUCLEOTIDE SEQUENCE [LARGE SCALE GENOMIC DNA]</scope>
    <source>
        <strain evidence="2 3">JC507</strain>
    </source>
</reference>
<dbReference type="SUPFAM" id="SSF103473">
    <property type="entry name" value="MFS general substrate transporter"/>
    <property type="match status" value="1"/>
</dbReference>
<keyword evidence="3" id="KW-1185">Reference proteome</keyword>
<proteinExistence type="predicted"/>
<protein>
    <recommendedName>
        <fullName evidence="4">Major facilitator superfamily (MFS) profile domain-containing protein</fullName>
    </recommendedName>
</protein>
<dbReference type="InterPro" id="IPR036259">
    <property type="entry name" value="MFS_trans_sf"/>
</dbReference>
<dbReference type="Proteomes" id="UP000306038">
    <property type="component" value="Unassembled WGS sequence"/>
</dbReference>
<evidence type="ECO:0008006" key="4">
    <source>
        <dbReference type="Google" id="ProtNLM"/>
    </source>
</evidence>
<keyword evidence="1" id="KW-0812">Transmembrane</keyword>
<keyword evidence="1" id="KW-1133">Transmembrane helix</keyword>
<feature type="transmembrane region" description="Helical" evidence="1">
    <location>
        <begin position="76"/>
        <end position="96"/>
    </location>
</feature>
<evidence type="ECO:0000313" key="3">
    <source>
        <dbReference type="Proteomes" id="UP000306038"/>
    </source>
</evidence>
<evidence type="ECO:0000256" key="1">
    <source>
        <dbReference type="SAM" id="Phobius"/>
    </source>
</evidence>